<dbReference type="Proteomes" id="UP000178835">
    <property type="component" value="Unassembled WGS sequence"/>
</dbReference>
<organism evidence="1 2">
    <name type="scientific">Candidatus Spechtbacteria bacterium RIFCSPLOWO2_01_FULL_43_12</name>
    <dbReference type="NCBI Taxonomy" id="1802162"/>
    <lineage>
        <taxon>Bacteria</taxon>
        <taxon>Candidatus Spechtiibacteriota</taxon>
    </lineage>
</organism>
<evidence type="ECO:0000313" key="2">
    <source>
        <dbReference type="Proteomes" id="UP000178835"/>
    </source>
</evidence>
<accession>A0A1G2HFD1</accession>
<name>A0A1G2HFD1_9BACT</name>
<gene>
    <name evidence="1" type="ORF">A2919_01940</name>
</gene>
<evidence type="ECO:0000313" key="1">
    <source>
        <dbReference type="EMBL" id="OGZ60618.1"/>
    </source>
</evidence>
<protein>
    <recommendedName>
        <fullName evidence="3">Cell division protein FtsL</fullName>
    </recommendedName>
</protein>
<reference evidence="1 2" key="1">
    <citation type="journal article" date="2016" name="Nat. Commun.">
        <title>Thousands of microbial genomes shed light on interconnected biogeochemical processes in an aquifer system.</title>
        <authorList>
            <person name="Anantharaman K."/>
            <person name="Brown C.T."/>
            <person name="Hug L.A."/>
            <person name="Sharon I."/>
            <person name="Castelle C.J."/>
            <person name="Probst A.J."/>
            <person name="Thomas B.C."/>
            <person name="Singh A."/>
            <person name="Wilkins M.J."/>
            <person name="Karaoz U."/>
            <person name="Brodie E.L."/>
            <person name="Williams K.H."/>
            <person name="Hubbard S.S."/>
            <person name="Banfield J.F."/>
        </authorList>
    </citation>
    <scope>NUCLEOTIDE SEQUENCE [LARGE SCALE GENOMIC DNA]</scope>
</reference>
<dbReference type="InterPro" id="IPR007060">
    <property type="entry name" value="FtsL/DivIC"/>
</dbReference>
<proteinExistence type="predicted"/>
<dbReference type="AlphaFoldDB" id="A0A1G2HFD1"/>
<comment type="caution">
    <text evidence="1">The sequence shown here is derived from an EMBL/GenBank/DDBJ whole genome shotgun (WGS) entry which is preliminary data.</text>
</comment>
<dbReference type="Pfam" id="PF04977">
    <property type="entry name" value="DivIC"/>
    <property type="match status" value="1"/>
</dbReference>
<sequence length="124" mass="14096">MRTVYSKIVRLAVLGIFIFFAFLILKQFSVAYQNNSHLKSLEKSISELSQENETIKQETALSDDPDTIDREARTRLNLKKEGEHVVIILPSDNESFQDEFASTDAEPASVSVWKKIMSWLGVSD</sequence>
<evidence type="ECO:0008006" key="3">
    <source>
        <dbReference type="Google" id="ProtNLM"/>
    </source>
</evidence>
<dbReference type="EMBL" id="MHOH01000017">
    <property type="protein sequence ID" value="OGZ60618.1"/>
    <property type="molecule type" value="Genomic_DNA"/>
</dbReference>